<feature type="compositionally biased region" description="Basic residues" evidence="1">
    <location>
        <begin position="1"/>
        <end position="11"/>
    </location>
</feature>
<feature type="region of interest" description="Disordered" evidence="1">
    <location>
        <begin position="1"/>
        <end position="23"/>
    </location>
</feature>
<proteinExistence type="predicted"/>
<evidence type="ECO:0000256" key="1">
    <source>
        <dbReference type="SAM" id="MobiDB-lite"/>
    </source>
</evidence>
<evidence type="ECO:0000313" key="2">
    <source>
        <dbReference type="EMBL" id="KAF7508054.1"/>
    </source>
</evidence>
<protein>
    <submittedName>
        <fullName evidence="2">Uncharacterized protein</fullName>
    </submittedName>
</protein>
<reference evidence="2" key="1">
    <citation type="submission" date="2020-02" db="EMBL/GenBank/DDBJ databases">
        <authorList>
            <person name="Palmer J.M."/>
        </authorList>
    </citation>
    <scope>NUCLEOTIDE SEQUENCE</scope>
    <source>
        <strain evidence="2">EPUS1.4</strain>
        <tissue evidence="2">Thallus</tissue>
    </source>
</reference>
<accession>A0A8H7AIJ5</accession>
<keyword evidence="3" id="KW-1185">Reference proteome</keyword>
<evidence type="ECO:0000313" key="3">
    <source>
        <dbReference type="Proteomes" id="UP000606974"/>
    </source>
</evidence>
<dbReference type="AlphaFoldDB" id="A0A8H7AIJ5"/>
<name>A0A8H7AIJ5_9EURO</name>
<gene>
    <name evidence="2" type="ORF">GJ744_009636</name>
</gene>
<dbReference type="EMBL" id="JAACFV010000059">
    <property type="protein sequence ID" value="KAF7508054.1"/>
    <property type="molecule type" value="Genomic_DNA"/>
</dbReference>
<organism evidence="2 3">
    <name type="scientific">Endocarpon pusillum</name>
    <dbReference type="NCBI Taxonomy" id="364733"/>
    <lineage>
        <taxon>Eukaryota</taxon>
        <taxon>Fungi</taxon>
        <taxon>Dikarya</taxon>
        <taxon>Ascomycota</taxon>
        <taxon>Pezizomycotina</taxon>
        <taxon>Eurotiomycetes</taxon>
        <taxon>Chaetothyriomycetidae</taxon>
        <taxon>Verrucariales</taxon>
        <taxon>Verrucariaceae</taxon>
        <taxon>Endocarpon</taxon>
    </lineage>
</organism>
<sequence>MYCPRWMRRRPSASSSFGGSDGETFGDRIERRLRAIDIDHMKDDKEGKSAVDKNDFLAVEHRASHYYYASGDPRMWKPRTLI</sequence>
<dbReference type="Proteomes" id="UP000606974">
    <property type="component" value="Unassembled WGS sequence"/>
</dbReference>
<comment type="caution">
    <text evidence="2">The sequence shown here is derived from an EMBL/GenBank/DDBJ whole genome shotgun (WGS) entry which is preliminary data.</text>
</comment>